<dbReference type="RefSeq" id="WP_052546976.1">
    <property type="nucleotide sequence ID" value="NZ_JMCC02000011.1"/>
</dbReference>
<keyword evidence="4" id="KW-0808">Transferase</keyword>
<dbReference type="Gene3D" id="1.10.287.130">
    <property type="match status" value="1"/>
</dbReference>
<dbReference type="Gene3D" id="3.30.450.40">
    <property type="match status" value="1"/>
</dbReference>
<dbReference type="SMART" id="SM00388">
    <property type="entry name" value="HisKA"/>
    <property type="match status" value="1"/>
</dbReference>
<dbReference type="InterPro" id="IPR003018">
    <property type="entry name" value="GAF"/>
</dbReference>
<dbReference type="CDD" id="cd00075">
    <property type="entry name" value="HATPase"/>
    <property type="match status" value="1"/>
</dbReference>
<dbReference type="AlphaFoldDB" id="A0A0C1ZLD4"/>
<dbReference type="InterPro" id="IPR029016">
    <property type="entry name" value="GAF-like_dom_sf"/>
</dbReference>
<organism evidence="8 9">
    <name type="scientific">Enhygromyxa salina</name>
    <dbReference type="NCBI Taxonomy" id="215803"/>
    <lineage>
        <taxon>Bacteria</taxon>
        <taxon>Pseudomonadati</taxon>
        <taxon>Myxococcota</taxon>
        <taxon>Polyangia</taxon>
        <taxon>Nannocystales</taxon>
        <taxon>Nannocystaceae</taxon>
        <taxon>Enhygromyxa</taxon>
    </lineage>
</organism>
<dbReference type="Gene3D" id="3.30.565.10">
    <property type="entry name" value="Histidine kinase-like ATPase, C-terminal domain"/>
    <property type="match status" value="1"/>
</dbReference>
<dbReference type="FunFam" id="3.30.565.10:FF:000006">
    <property type="entry name" value="Sensor histidine kinase WalK"/>
    <property type="match status" value="1"/>
</dbReference>
<dbReference type="CDD" id="cd00082">
    <property type="entry name" value="HisKA"/>
    <property type="match status" value="1"/>
</dbReference>
<name>A0A0C1ZLD4_9BACT</name>
<dbReference type="InterPro" id="IPR003661">
    <property type="entry name" value="HisK_dim/P_dom"/>
</dbReference>
<evidence type="ECO:0000256" key="3">
    <source>
        <dbReference type="ARBA" id="ARBA00022553"/>
    </source>
</evidence>
<sequence length="449" mass="49104">MSSRRPSERLAGTRRSLTLLREDLALTYAMSEAANESGNLEDVVAEALEMICEHMGWAVGHALAVDREDARARGTQLWHFAGGPELERLRTDSGELERFSLADRAIHDQTPLVLHHLEAEHGSERAELAATLGLHHYFVLPIISGSVVVAALEFFATKPDARGDLALVQLLANLGMLLGRVAEREARAEQRAALRHSARARTEAEARARELLRVSTELRQAVAARDGVLAVVSHDLRGPLNNIQLSLALLENEDPGTRRMAIDSIRRAVTRSNRLITDLLDVSQFESGKIELELRALDPGALARAALAEVAALAQRHGNELVLEVDDGLGEIQADRERLIQVMDNLLRNAIKYGPSASQIEVRVRASPASTDCVEISISDRGPGIDERDRGQVFERFWQAEDRAKSSGSGLGLAIAKSLVEAHHGQIAVDQAAEGGARFYFTVPFVDPR</sequence>
<gene>
    <name evidence="8" type="ORF">DB30_00634</name>
</gene>
<dbReference type="InterPro" id="IPR004358">
    <property type="entry name" value="Sig_transdc_His_kin-like_C"/>
</dbReference>
<dbReference type="PROSITE" id="PS50109">
    <property type="entry name" value="HIS_KIN"/>
    <property type="match status" value="1"/>
</dbReference>
<evidence type="ECO:0000313" key="9">
    <source>
        <dbReference type="Proteomes" id="UP000031599"/>
    </source>
</evidence>
<dbReference type="PRINTS" id="PR00344">
    <property type="entry name" value="BCTRLSENSOR"/>
</dbReference>
<proteinExistence type="predicted"/>
<dbReference type="PANTHER" id="PTHR43711:SF1">
    <property type="entry name" value="HISTIDINE KINASE 1"/>
    <property type="match status" value="1"/>
</dbReference>
<keyword evidence="3" id="KW-0597">Phosphoprotein</keyword>
<dbReference type="SUPFAM" id="SSF55874">
    <property type="entry name" value="ATPase domain of HSP90 chaperone/DNA topoisomerase II/histidine kinase"/>
    <property type="match status" value="1"/>
</dbReference>
<dbReference type="InterPro" id="IPR036890">
    <property type="entry name" value="HATPase_C_sf"/>
</dbReference>
<dbReference type="SUPFAM" id="SSF55781">
    <property type="entry name" value="GAF domain-like"/>
    <property type="match status" value="1"/>
</dbReference>
<dbReference type="EC" id="2.7.13.3" evidence="2"/>
<evidence type="ECO:0000256" key="5">
    <source>
        <dbReference type="ARBA" id="ARBA00022777"/>
    </source>
</evidence>
<dbReference type="EMBL" id="JMCC02000011">
    <property type="protein sequence ID" value="KIG18349.1"/>
    <property type="molecule type" value="Genomic_DNA"/>
</dbReference>
<comment type="catalytic activity">
    <reaction evidence="1">
        <text>ATP + protein L-histidine = ADP + protein N-phospho-L-histidine.</text>
        <dbReference type="EC" id="2.7.13.3"/>
    </reaction>
</comment>
<dbReference type="SMART" id="SM00387">
    <property type="entry name" value="HATPase_c"/>
    <property type="match status" value="1"/>
</dbReference>
<dbReference type="SUPFAM" id="SSF47384">
    <property type="entry name" value="Homodimeric domain of signal transducing histidine kinase"/>
    <property type="match status" value="1"/>
</dbReference>
<accession>A0A0C1ZLD4</accession>
<dbReference type="InterPro" id="IPR050736">
    <property type="entry name" value="Sensor_HK_Regulatory"/>
</dbReference>
<comment type="caution">
    <text evidence="8">The sequence shown here is derived from an EMBL/GenBank/DDBJ whole genome shotgun (WGS) entry which is preliminary data.</text>
</comment>
<reference evidence="8 9" key="1">
    <citation type="submission" date="2014-12" db="EMBL/GenBank/DDBJ databases">
        <title>Genome assembly of Enhygromyxa salina DSM 15201.</title>
        <authorList>
            <person name="Sharma G."/>
            <person name="Subramanian S."/>
        </authorList>
    </citation>
    <scope>NUCLEOTIDE SEQUENCE [LARGE SCALE GENOMIC DNA]</scope>
    <source>
        <strain evidence="8 9">DSM 15201</strain>
    </source>
</reference>
<protein>
    <recommendedName>
        <fullName evidence="2">histidine kinase</fullName>
        <ecNumber evidence="2">2.7.13.3</ecNumber>
    </recommendedName>
</protein>
<evidence type="ECO:0000256" key="1">
    <source>
        <dbReference type="ARBA" id="ARBA00000085"/>
    </source>
</evidence>
<keyword evidence="5 8" id="KW-0418">Kinase</keyword>
<dbReference type="PANTHER" id="PTHR43711">
    <property type="entry name" value="TWO-COMPONENT HISTIDINE KINASE"/>
    <property type="match status" value="1"/>
</dbReference>
<dbReference type="InterPro" id="IPR003594">
    <property type="entry name" value="HATPase_dom"/>
</dbReference>
<dbReference type="Pfam" id="PF13185">
    <property type="entry name" value="GAF_2"/>
    <property type="match status" value="1"/>
</dbReference>
<keyword evidence="6" id="KW-0902">Two-component regulatory system</keyword>
<evidence type="ECO:0000256" key="4">
    <source>
        <dbReference type="ARBA" id="ARBA00022679"/>
    </source>
</evidence>
<dbReference type="Pfam" id="PF00512">
    <property type="entry name" value="HisKA"/>
    <property type="match status" value="1"/>
</dbReference>
<dbReference type="Proteomes" id="UP000031599">
    <property type="component" value="Unassembled WGS sequence"/>
</dbReference>
<evidence type="ECO:0000313" key="8">
    <source>
        <dbReference type="EMBL" id="KIG18349.1"/>
    </source>
</evidence>
<feature type="domain" description="Histidine kinase" evidence="7">
    <location>
        <begin position="231"/>
        <end position="447"/>
    </location>
</feature>
<evidence type="ECO:0000256" key="2">
    <source>
        <dbReference type="ARBA" id="ARBA00012438"/>
    </source>
</evidence>
<dbReference type="InterPro" id="IPR005467">
    <property type="entry name" value="His_kinase_dom"/>
</dbReference>
<dbReference type="Pfam" id="PF02518">
    <property type="entry name" value="HATPase_c"/>
    <property type="match status" value="1"/>
</dbReference>
<evidence type="ECO:0000259" key="7">
    <source>
        <dbReference type="PROSITE" id="PS50109"/>
    </source>
</evidence>
<dbReference type="GO" id="GO:0000155">
    <property type="term" value="F:phosphorelay sensor kinase activity"/>
    <property type="evidence" value="ECO:0007669"/>
    <property type="project" value="InterPro"/>
</dbReference>
<dbReference type="InterPro" id="IPR036097">
    <property type="entry name" value="HisK_dim/P_sf"/>
</dbReference>
<evidence type="ECO:0000256" key="6">
    <source>
        <dbReference type="ARBA" id="ARBA00023012"/>
    </source>
</evidence>